<reference evidence="1 2" key="1">
    <citation type="submission" date="2019-04" db="EMBL/GenBank/DDBJ databases">
        <title>Genome sequencing of Clostridium botulinum Groups I-IV and Clostridium butyricum.</title>
        <authorList>
            <person name="Brunt J."/>
            <person name="Van Vliet A.H.M."/>
            <person name="Stringer S.C."/>
            <person name="Carter A.T."/>
            <person name="Peck M.W."/>
        </authorList>
    </citation>
    <scope>NUCLEOTIDE SEQUENCE [LARGE SCALE GENOMIC DNA]</scope>
    <source>
        <strain evidence="1 2">BL81</strain>
    </source>
</reference>
<organism evidence="1 2">
    <name type="scientific">Clostridium botulinum</name>
    <dbReference type="NCBI Taxonomy" id="1491"/>
    <lineage>
        <taxon>Bacteria</taxon>
        <taxon>Bacillati</taxon>
        <taxon>Bacillota</taxon>
        <taxon>Clostridia</taxon>
        <taxon>Eubacteriales</taxon>
        <taxon>Clostridiaceae</taxon>
        <taxon>Clostridium</taxon>
    </lineage>
</organism>
<dbReference type="AlphaFoldDB" id="A0A6B4JIU4"/>
<dbReference type="RefSeq" id="WP_003370055.1">
    <property type="nucleotide sequence ID" value="NZ_JACBBA010000001.1"/>
</dbReference>
<gene>
    <name evidence="1" type="ORF">FDG31_00515</name>
</gene>
<accession>A0A6B4JIU4</accession>
<proteinExistence type="predicted"/>
<dbReference type="Proteomes" id="UP000486903">
    <property type="component" value="Unassembled WGS sequence"/>
</dbReference>
<protein>
    <recommendedName>
        <fullName evidence="3">Phage protein</fullName>
    </recommendedName>
</protein>
<dbReference type="EMBL" id="SXFB01000001">
    <property type="protein sequence ID" value="NFV24665.1"/>
    <property type="molecule type" value="Genomic_DNA"/>
</dbReference>
<comment type="caution">
    <text evidence="1">The sequence shown here is derived from an EMBL/GenBank/DDBJ whole genome shotgun (WGS) entry which is preliminary data.</text>
</comment>
<evidence type="ECO:0008006" key="3">
    <source>
        <dbReference type="Google" id="ProtNLM"/>
    </source>
</evidence>
<evidence type="ECO:0000313" key="2">
    <source>
        <dbReference type="Proteomes" id="UP000486903"/>
    </source>
</evidence>
<evidence type="ECO:0000313" key="1">
    <source>
        <dbReference type="EMBL" id="NFV24665.1"/>
    </source>
</evidence>
<sequence>MSNLKRKIENIKIDDKEYVMAFDMESCEVFKELSGQNLLSSLLKLNELDDVTVLYFLASILRDKETEKILGNDLLIGDYDLFTTMIGLLPNVINIVTSGFPQAEENEEKN</sequence>
<name>A0A6B4JIU4_CLOBO</name>